<feature type="transmembrane region" description="Helical" evidence="9">
    <location>
        <begin position="37"/>
        <end position="57"/>
    </location>
</feature>
<keyword evidence="3" id="KW-0808">Transferase</keyword>
<keyword evidence="11" id="KW-1185">Reference proteome</keyword>
<accession>A0A1N6LHD5</accession>
<feature type="transmembrane region" description="Helical" evidence="9">
    <location>
        <begin position="121"/>
        <end position="149"/>
    </location>
</feature>
<feature type="region of interest" description="Disordered" evidence="8">
    <location>
        <begin position="1"/>
        <end position="26"/>
    </location>
</feature>
<keyword evidence="4 9" id="KW-0812">Transmembrane</keyword>
<dbReference type="GO" id="GO:0016758">
    <property type="term" value="F:hexosyltransferase activity"/>
    <property type="evidence" value="ECO:0007669"/>
    <property type="project" value="InterPro"/>
</dbReference>
<name>A0A1N6LHD5_9BURK</name>
<evidence type="ECO:0000256" key="6">
    <source>
        <dbReference type="ARBA" id="ARBA00023136"/>
    </source>
</evidence>
<feature type="transmembrane region" description="Helical" evidence="9">
    <location>
        <begin position="200"/>
        <end position="224"/>
    </location>
</feature>
<evidence type="ECO:0000256" key="9">
    <source>
        <dbReference type="SAM" id="Phobius"/>
    </source>
</evidence>
<feature type="transmembrane region" description="Helical" evidence="9">
    <location>
        <begin position="231"/>
        <end position="259"/>
    </location>
</feature>
<comment type="similarity">
    <text evidence="7">Belongs to the glycosyltransferase 87 family.</text>
</comment>
<protein>
    <recommendedName>
        <fullName evidence="12">DUF2029 domain-containing protein</fullName>
    </recommendedName>
</protein>
<evidence type="ECO:0000256" key="7">
    <source>
        <dbReference type="ARBA" id="ARBA00024033"/>
    </source>
</evidence>
<evidence type="ECO:0000256" key="3">
    <source>
        <dbReference type="ARBA" id="ARBA00022679"/>
    </source>
</evidence>
<keyword evidence="2" id="KW-1003">Cell membrane</keyword>
<evidence type="ECO:0008006" key="12">
    <source>
        <dbReference type="Google" id="ProtNLM"/>
    </source>
</evidence>
<evidence type="ECO:0000256" key="8">
    <source>
        <dbReference type="SAM" id="MobiDB-lite"/>
    </source>
</evidence>
<feature type="transmembrane region" description="Helical" evidence="9">
    <location>
        <begin position="161"/>
        <end position="194"/>
    </location>
</feature>
<evidence type="ECO:0000256" key="2">
    <source>
        <dbReference type="ARBA" id="ARBA00022475"/>
    </source>
</evidence>
<dbReference type="Pfam" id="PF09594">
    <property type="entry name" value="GT87"/>
    <property type="match status" value="1"/>
</dbReference>
<dbReference type="InterPro" id="IPR018584">
    <property type="entry name" value="GT87"/>
</dbReference>
<keyword evidence="5 9" id="KW-1133">Transmembrane helix</keyword>
<gene>
    <name evidence="10" type="ORF">SAMN05444165_7325</name>
</gene>
<keyword evidence="6 9" id="KW-0472">Membrane</keyword>
<dbReference type="EMBL" id="FSRU01000003">
    <property type="protein sequence ID" value="SIO68155.1"/>
    <property type="molecule type" value="Genomic_DNA"/>
</dbReference>
<comment type="subcellular location">
    <subcellularLocation>
        <location evidence="1">Cell membrane</location>
        <topology evidence="1">Multi-pass membrane protein</topology>
    </subcellularLocation>
</comment>
<evidence type="ECO:0000256" key="1">
    <source>
        <dbReference type="ARBA" id="ARBA00004651"/>
    </source>
</evidence>
<evidence type="ECO:0000256" key="4">
    <source>
        <dbReference type="ARBA" id="ARBA00022692"/>
    </source>
</evidence>
<sequence>MNPISPNPLRAMRPSPLHASRTPHAPRGQHWLDSGRLRTYSLVALACYALFLLVYLYRTEWQHRPDFGPLAMDFLPFWSASFLALHRHAIDAYNLAALTTVETEAIARAPGMLPWLYPPTFLLVVYPLALLPFKVAAVAFLGSTLALFVRVVCAIVPGRHTLLLAVAFPGAALVLVSGQNGLLTASIAGLGLVLLRRYPVMAGICLGLLCMKPHLAVLFPLALLCSRSWRALAAMAATAALMLAVSVLMFGSGTLVAFLHNAGMMAGLVASGRAALARIPTVFALATLAHVPAAWAYAAQGAAALAAAAAVCNAWGRESSYALRAAVLICASLLVSPYLFDYDFAWLGVLIAWCARHGLARGWKRYEREWLVGLWCVPIAGVLVVTQVKFQFMPLVIAATLWMLMRRIAQERQGPVVLEGGGEHTALPLAPLRGWRR</sequence>
<proteinExistence type="inferred from homology"/>
<evidence type="ECO:0000313" key="11">
    <source>
        <dbReference type="Proteomes" id="UP000185151"/>
    </source>
</evidence>
<evidence type="ECO:0000313" key="10">
    <source>
        <dbReference type="EMBL" id="SIO68155.1"/>
    </source>
</evidence>
<dbReference type="AlphaFoldDB" id="A0A1N6LHD5"/>
<feature type="transmembrane region" description="Helical" evidence="9">
    <location>
        <begin position="345"/>
        <end position="363"/>
    </location>
</feature>
<dbReference type="Proteomes" id="UP000185151">
    <property type="component" value="Unassembled WGS sequence"/>
</dbReference>
<dbReference type="RefSeq" id="WP_074302262.1">
    <property type="nucleotide sequence ID" value="NZ_FSRU01000003.1"/>
</dbReference>
<feature type="transmembrane region" description="Helical" evidence="9">
    <location>
        <begin position="370"/>
        <end position="386"/>
    </location>
</feature>
<organism evidence="10 11">
    <name type="scientific">Paraburkholderia phenazinium</name>
    <dbReference type="NCBI Taxonomy" id="60549"/>
    <lineage>
        <taxon>Bacteria</taxon>
        <taxon>Pseudomonadati</taxon>
        <taxon>Pseudomonadota</taxon>
        <taxon>Betaproteobacteria</taxon>
        <taxon>Burkholderiales</taxon>
        <taxon>Burkholderiaceae</taxon>
        <taxon>Paraburkholderia</taxon>
    </lineage>
</organism>
<dbReference type="GO" id="GO:0005886">
    <property type="term" value="C:plasma membrane"/>
    <property type="evidence" value="ECO:0007669"/>
    <property type="project" value="UniProtKB-SubCell"/>
</dbReference>
<evidence type="ECO:0000256" key="5">
    <source>
        <dbReference type="ARBA" id="ARBA00022989"/>
    </source>
</evidence>
<reference evidence="10 11" key="1">
    <citation type="submission" date="2016-11" db="EMBL/GenBank/DDBJ databases">
        <authorList>
            <person name="Jaros S."/>
            <person name="Januszkiewicz K."/>
            <person name="Wedrychowicz H."/>
        </authorList>
    </citation>
    <scope>NUCLEOTIDE SEQUENCE [LARGE SCALE GENOMIC DNA]</scope>
    <source>
        <strain evidence="10 11">GAS95</strain>
    </source>
</reference>